<evidence type="ECO:0000256" key="2">
    <source>
        <dbReference type="ARBA" id="ARBA00022763"/>
    </source>
</evidence>
<dbReference type="GO" id="GO:0006281">
    <property type="term" value="P:DNA repair"/>
    <property type="evidence" value="ECO:0007669"/>
    <property type="project" value="UniProtKB-KW"/>
</dbReference>
<keyword evidence="4" id="KW-0234">DNA repair</keyword>
<dbReference type="AlphaFoldDB" id="A0A096FM14"/>
<dbReference type="InterPro" id="IPR017961">
    <property type="entry name" value="DNA_pol_Y-fam_little_finger"/>
</dbReference>
<dbReference type="InterPro" id="IPR043502">
    <property type="entry name" value="DNA/RNA_pol_sf"/>
</dbReference>
<dbReference type="GO" id="GO:0005829">
    <property type="term" value="C:cytosol"/>
    <property type="evidence" value="ECO:0007669"/>
    <property type="project" value="TreeGrafter"/>
</dbReference>
<evidence type="ECO:0000256" key="5">
    <source>
        <dbReference type="ARBA" id="ARBA00023236"/>
    </source>
</evidence>
<dbReference type="Pfam" id="PF13438">
    <property type="entry name" value="DUF4113"/>
    <property type="match status" value="1"/>
</dbReference>
<dbReference type="Proteomes" id="UP000029553">
    <property type="component" value="Unassembled WGS sequence"/>
</dbReference>
<dbReference type="GO" id="GO:0003887">
    <property type="term" value="F:DNA-directed DNA polymerase activity"/>
    <property type="evidence" value="ECO:0007669"/>
    <property type="project" value="TreeGrafter"/>
</dbReference>
<feature type="domain" description="UmuC" evidence="6">
    <location>
        <begin position="2"/>
        <end position="195"/>
    </location>
</feature>
<comment type="caution">
    <text evidence="7">The sequence shown here is derived from an EMBL/GenBank/DDBJ whole genome shotgun (WGS) entry which is preliminary data.</text>
</comment>
<dbReference type="Gene3D" id="3.40.1170.60">
    <property type="match status" value="1"/>
</dbReference>
<dbReference type="PANTHER" id="PTHR11076">
    <property type="entry name" value="DNA REPAIR POLYMERASE UMUC / TRANSFERASE FAMILY MEMBER"/>
    <property type="match status" value="1"/>
</dbReference>
<reference evidence="7 8" key="1">
    <citation type="submission" date="2013-09" db="EMBL/GenBank/DDBJ databases">
        <title>High correlation between genotypes and phenotypes of environmental bacteria Comamonas testosteroni strains.</title>
        <authorList>
            <person name="Liu L."/>
            <person name="Zhu W."/>
            <person name="Xia X."/>
            <person name="Xu B."/>
            <person name="Luo M."/>
            <person name="Wang G."/>
        </authorList>
    </citation>
    <scope>NUCLEOTIDE SEQUENCE [LARGE SCALE GENOMIC DNA]</scope>
    <source>
        <strain evidence="7 8">JL40</strain>
    </source>
</reference>
<dbReference type="SUPFAM" id="SSF56672">
    <property type="entry name" value="DNA/RNA polymerases"/>
    <property type="match status" value="1"/>
</dbReference>
<gene>
    <name evidence="7" type="ORF">P353_08130</name>
</gene>
<dbReference type="EMBL" id="AWOR01000037">
    <property type="protein sequence ID" value="KGH30818.1"/>
    <property type="molecule type" value="Genomic_DNA"/>
</dbReference>
<evidence type="ECO:0000313" key="8">
    <source>
        <dbReference type="Proteomes" id="UP000029553"/>
    </source>
</evidence>
<dbReference type="InterPro" id="IPR025188">
    <property type="entry name" value="DUF4113"/>
</dbReference>
<sequence length="436" mass="47882">MFALLDAHNFYASVEGDMRPALRSHPYVILSANDGAVVARSELARALGVKMGEPWFKLKDLRELKGLMGLSANFTLYSDYSTRMHSLLAGLAEHTKPYSVDESFSYLGDMRGDHTERVWRMRERVGQWLGLPMGGGIGKTLTLAKLASHISKQAFRRPGTYPAELAHVCNLGQCAPSLLRDCMANTPVNEVWGIGRRYSAQLIDGGILTALDLANMDAGTVRARWGVNMERTVRELNGIACIDVEGSSTRQQIMCSRSLAKPVESCHELQQLASLFASNAARKLRQQGSVSKAVSVFAMSSPFRDGPRFARSRVVPLARATDDSRKLCTAAAAGMRSIFEAGYDIVKVGVMLMDISSREEAMAQGQLLFDDCADVTNEGPLSSKEHALMLAVDAVNERYGRHCLRTASTTVKSYSRQELRTPHYTTNLQDAPIARA</sequence>
<accession>A0A096FM14</accession>
<evidence type="ECO:0000256" key="3">
    <source>
        <dbReference type="ARBA" id="ARBA00023199"/>
    </source>
</evidence>
<dbReference type="GO" id="GO:0009432">
    <property type="term" value="P:SOS response"/>
    <property type="evidence" value="ECO:0007669"/>
    <property type="project" value="UniProtKB-KW"/>
</dbReference>
<dbReference type="Gene3D" id="3.30.70.270">
    <property type="match status" value="1"/>
</dbReference>
<keyword evidence="2" id="KW-0227">DNA damage</keyword>
<evidence type="ECO:0000256" key="4">
    <source>
        <dbReference type="ARBA" id="ARBA00023204"/>
    </source>
</evidence>
<dbReference type="Pfam" id="PF00817">
    <property type="entry name" value="IMS"/>
    <property type="match status" value="1"/>
</dbReference>
<dbReference type="GO" id="GO:0003684">
    <property type="term" value="F:damaged DNA binding"/>
    <property type="evidence" value="ECO:0007669"/>
    <property type="project" value="InterPro"/>
</dbReference>
<evidence type="ECO:0000259" key="6">
    <source>
        <dbReference type="PROSITE" id="PS50173"/>
    </source>
</evidence>
<dbReference type="Pfam" id="PF11799">
    <property type="entry name" value="IMS_C"/>
    <property type="match status" value="1"/>
</dbReference>
<dbReference type="Gene3D" id="1.10.150.20">
    <property type="entry name" value="5' to 3' exonuclease, C-terminal subdomain"/>
    <property type="match status" value="1"/>
</dbReference>
<evidence type="ECO:0000256" key="1">
    <source>
        <dbReference type="ARBA" id="ARBA00010945"/>
    </source>
</evidence>
<dbReference type="GO" id="GO:0042276">
    <property type="term" value="P:error-prone translesion synthesis"/>
    <property type="evidence" value="ECO:0007669"/>
    <property type="project" value="TreeGrafter"/>
</dbReference>
<dbReference type="RefSeq" id="WP_034367564.1">
    <property type="nucleotide sequence ID" value="NZ_AWOR01000037.1"/>
</dbReference>
<dbReference type="InterPro" id="IPR043128">
    <property type="entry name" value="Rev_trsase/Diguanyl_cyclase"/>
</dbReference>
<protein>
    <recommendedName>
        <fullName evidence="6">UmuC domain-containing protein</fullName>
    </recommendedName>
</protein>
<comment type="similarity">
    <text evidence="1">Belongs to the DNA polymerase type-Y family.</text>
</comment>
<dbReference type="PROSITE" id="PS50173">
    <property type="entry name" value="UMUC"/>
    <property type="match status" value="1"/>
</dbReference>
<organism evidence="7 8">
    <name type="scientific">Comamonas testosteroni</name>
    <name type="common">Pseudomonas testosteroni</name>
    <dbReference type="NCBI Taxonomy" id="285"/>
    <lineage>
        <taxon>Bacteria</taxon>
        <taxon>Pseudomonadati</taxon>
        <taxon>Pseudomonadota</taxon>
        <taxon>Betaproteobacteria</taxon>
        <taxon>Burkholderiales</taxon>
        <taxon>Comamonadaceae</taxon>
        <taxon>Comamonas</taxon>
    </lineage>
</organism>
<keyword evidence="5" id="KW-0742">SOS response</keyword>
<keyword evidence="3" id="KW-0741">SOS mutagenesis</keyword>
<dbReference type="InterPro" id="IPR050116">
    <property type="entry name" value="DNA_polymerase-Y"/>
</dbReference>
<dbReference type="CDD" id="cd01700">
    <property type="entry name" value="PolY_Pol_V_umuC"/>
    <property type="match status" value="1"/>
</dbReference>
<proteinExistence type="inferred from homology"/>
<evidence type="ECO:0000313" key="7">
    <source>
        <dbReference type="EMBL" id="KGH30818.1"/>
    </source>
</evidence>
<name>A0A096FM14_COMTE</name>
<dbReference type="InterPro" id="IPR001126">
    <property type="entry name" value="UmuC"/>
</dbReference>
<dbReference type="PANTHER" id="PTHR11076:SF34">
    <property type="entry name" value="PROTEIN UMUC"/>
    <property type="match status" value="1"/>
</dbReference>